<dbReference type="STRING" id="1090615.SAMN04515671_4012"/>
<protein>
    <submittedName>
        <fullName evidence="1">Uncharacterized protein</fullName>
    </submittedName>
</protein>
<organism evidence="1 2">
    <name type="scientific">Nakamurella panacisegetis</name>
    <dbReference type="NCBI Taxonomy" id="1090615"/>
    <lineage>
        <taxon>Bacteria</taxon>
        <taxon>Bacillati</taxon>
        <taxon>Actinomycetota</taxon>
        <taxon>Actinomycetes</taxon>
        <taxon>Nakamurellales</taxon>
        <taxon>Nakamurellaceae</taxon>
        <taxon>Nakamurella</taxon>
    </lineage>
</organism>
<name>A0A1H0SBG9_9ACTN</name>
<keyword evidence="2" id="KW-1185">Reference proteome</keyword>
<dbReference type="Proteomes" id="UP000198741">
    <property type="component" value="Chromosome I"/>
</dbReference>
<reference evidence="1 2" key="1">
    <citation type="submission" date="2016-10" db="EMBL/GenBank/DDBJ databases">
        <authorList>
            <person name="de Groot N.N."/>
        </authorList>
    </citation>
    <scope>NUCLEOTIDE SEQUENCE [LARGE SCALE GENOMIC DNA]</scope>
    <source>
        <strain evidence="2">P4-7,KCTC 19426,CECT 7604</strain>
    </source>
</reference>
<proteinExistence type="predicted"/>
<evidence type="ECO:0000313" key="2">
    <source>
        <dbReference type="Proteomes" id="UP000198741"/>
    </source>
</evidence>
<gene>
    <name evidence="1" type="ORF">SAMN04515671_4012</name>
</gene>
<evidence type="ECO:0000313" key="1">
    <source>
        <dbReference type="EMBL" id="SDP39103.1"/>
    </source>
</evidence>
<sequence length="101" mass="10774">MEDLISTVDTLVAQARRLLLPGGIDLTSPFPREVDRGRRWGTAVVPVPGRPAGLVVAVGVPASGRWSANELAAAITDGLTDFSELEADEDIEIGVFQFELD</sequence>
<dbReference type="EMBL" id="LT629710">
    <property type="protein sequence ID" value="SDP39103.1"/>
    <property type="molecule type" value="Genomic_DNA"/>
</dbReference>
<dbReference type="AlphaFoldDB" id="A0A1H0SBG9"/>
<accession>A0A1H0SBG9</accession>
<dbReference type="RefSeq" id="WP_090479528.1">
    <property type="nucleotide sequence ID" value="NZ_LT629710.1"/>
</dbReference>